<evidence type="ECO:0000313" key="1">
    <source>
        <dbReference type="EMBL" id="CAD1481207.1"/>
    </source>
</evidence>
<protein>
    <submittedName>
        <fullName evidence="1">Uncharacterized protein</fullName>
    </submittedName>
</protein>
<feature type="non-terminal residue" evidence="1">
    <location>
        <position position="33"/>
    </location>
</feature>
<organism evidence="1 2">
    <name type="scientific">Heterotrigona itama</name>
    <dbReference type="NCBI Taxonomy" id="395501"/>
    <lineage>
        <taxon>Eukaryota</taxon>
        <taxon>Metazoa</taxon>
        <taxon>Ecdysozoa</taxon>
        <taxon>Arthropoda</taxon>
        <taxon>Hexapoda</taxon>
        <taxon>Insecta</taxon>
        <taxon>Pterygota</taxon>
        <taxon>Neoptera</taxon>
        <taxon>Endopterygota</taxon>
        <taxon>Hymenoptera</taxon>
        <taxon>Apocrita</taxon>
        <taxon>Aculeata</taxon>
        <taxon>Apoidea</taxon>
        <taxon>Anthophila</taxon>
        <taxon>Apidae</taxon>
        <taxon>Heterotrigona</taxon>
    </lineage>
</organism>
<gene>
    <name evidence="1" type="ORF">MHI_LOCUS996766</name>
</gene>
<reference evidence="1" key="1">
    <citation type="submission" date="2020-07" db="EMBL/GenBank/DDBJ databases">
        <authorList>
            <person name="Nazaruddin N."/>
        </authorList>
    </citation>
    <scope>NUCLEOTIDE SEQUENCE</scope>
</reference>
<name>A0A6V7HJK7_9HYME</name>
<accession>A0A6V7HJK7</accession>
<dbReference type="Proteomes" id="UP000752696">
    <property type="component" value="Unassembled WGS sequence"/>
</dbReference>
<comment type="caution">
    <text evidence="1">The sequence shown here is derived from an EMBL/GenBank/DDBJ whole genome shotgun (WGS) entry which is preliminary data.</text>
</comment>
<sequence length="33" mass="3641">MSQSNTKAGLSLVHFTSVHYTVTWNLGIGLHQI</sequence>
<proteinExistence type="predicted"/>
<dbReference type="AlphaFoldDB" id="A0A6V7HJK7"/>
<evidence type="ECO:0000313" key="2">
    <source>
        <dbReference type="Proteomes" id="UP000752696"/>
    </source>
</evidence>
<dbReference type="EMBL" id="CAJDYZ010013603">
    <property type="protein sequence ID" value="CAD1481207.1"/>
    <property type="molecule type" value="Genomic_DNA"/>
</dbReference>
<keyword evidence="2" id="KW-1185">Reference proteome</keyword>